<name>A0ACB8ECN6_9SAUR</name>
<organism evidence="1 2">
    <name type="scientific">Sphaerodactylus townsendi</name>
    <dbReference type="NCBI Taxonomy" id="933632"/>
    <lineage>
        <taxon>Eukaryota</taxon>
        <taxon>Metazoa</taxon>
        <taxon>Chordata</taxon>
        <taxon>Craniata</taxon>
        <taxon>Vertebrata</taxon>
        <taxon>Euteleostomi</taxon>
        <taxon>Lepidosauria</taxon>
        <taxon>Squamata</taxon>
        <taxon>Bifurcata</taxon>
        <taxon>Gekkota</taxon>
        <taxon>Sphaerodactylidae</taxon>
        <taxon>Sphaerodactylus</taxon>
    </lineage>
</organism>
<evidence type="ECO:0000313" key="1">
    <source>
        <dbReference type="EMBL" id="KAH7990170.1"/>
    </source>
</evidence>
<keyword evidence="2" id="KW-1185">Reference proteome</keyword>
<sequence length="154" mass="15491">MASPAAAAAAGPAGAAAALSELLGERLAAPDGSEVATASLPARGVSLVGLYFGGGGGGGGGGGPGAQLAASLAAFYARFQPPPQAAPPHQKQQQRLELVFVSAEQDQPRWQEATRAMPWLALPFADKRRKILVIPEAAVGEIPWPDSGQGGQTS</sequence>
<comment type="caution">
    <text evidence="1">The sequence shown here is derived from an EMBL/GenBank/DDBJ whole genome shotgun (WGS) entry which is preliminary data.</text>
</comment>
<accession>A0ACB8ECN6</accession>
<protein>
    <submittedName>
        <fullName evidence="1">Uncharacterized protein</fullName>
    </submittedName>
</protein>
<dbReference type="EMBL" id="CM037629">
    <property type="protein sequence ID" value="KAH7990170.1"/>
    <property type="molecule type" value="Genomic_DNA"/>
</dbReference>
<reference evidence="1" key="1">
    <citation type="submission" date="2021-08" db="EMBL/GenBank/DDBJ databases">
        <title>The first chromosome-level gecko genome reveals the dynamic sex chromosomes of Neotropical dwarf geckos (Sphaerodactylidae: Sphaerodactylus).</title>
        <authorList>
            <person name="Pinto B.J."/>
            <person name="Keating S.E."/>
            <person name="Gamble T."/>
        </authorList>
    </citation>
    <scope>NUCLEOTIDE SEQUENCE</scope>
    <source>
        <strain evidence="1">TG3544</strain>
    </source>
</reference>
<proteinExistence type="predicted"/>
<dbReference type="Proteomes" id="UP000827872">
    <property type="component" value="Linkage Group LG16"/>
</dbReference>
<evidence type="ECO:0000313" key="2">
    <source>
        <dbReference type="Proteomes" id="UP000827872"/>
    </source>
</evidence>
<gene>
    <name evidence="1" type="ORF">K3G42_003824</name>
</gene>